<keyword evidence="4 7" id="KW-0442">Lipid degradation</keyword>
<dbReference type="SUPFAM" id="SSF53474">
    <property type="entry name" value="alpha/beta-Hydrolases"/>
    <property type="match status" value="1"/>
</dbReference>
<evidence type="ECO:0000256" key="4">
    <source>
        <dbReference type="ARBA" id="ARBA00022963"/>
    </source>
</evidence>
<dbReference type="GO" id="GO:0016788">
    <property type="term" value="F:hydrolase activity, acting on ester bonds"/>
    <property type="evidence" value="ECO:0007669"/>
    <property type="project" value="InterPro"/>
</dbReference>
<dbReference type="Gene3D" id="3.40.50.1820">
    <property type="entry name" value="alpha/beta hydrolase"/>
    <property type="match status" value="1"/>
</dbReference>
<dbReference type="InterPro" id="IPR025483">
    <property type="entry name" value="Lipase_euk"/>
</dbReference>
<dbReference type="GeneID" id="106671908"/>
<feature type="domain" description="Serine aminopeptidase S33" evidence="11">
    <location>
        <begin position="112"/>
        <end position="265"/>
    </location>
</feature>
<keyword evidence="13" id="KW-1185">Reference proteome</keyword>
<protein>
    <recommendedName>
        <fullName evidence="7">Lipase</fullName>
    </recommendedName>
</protein>
<evidence type="ECO:0000256" key="7">
    <source>
        <dbReference type="PIRNR" id="PIRNR000862"/>
    </source>
</evidence>
<feature type="signal peptide" evidence="9">
    <location>
        <begin position="1"/>
        <end position="18"/>
    </location>
</feature>
<accession>A0A8I6S866</accession>
<feature type="chain" id="PRO_5035164850" description="Lipase" evidence="9">
    <location>
        <begin position="19"/>
        <end position="414"/>
    </location>
</feature>
<reference evidence="12" key="1">
    <citation type="submission" date="2022-01" db="UniProtKB">
        <authorList>
            <consortium name="EnsemblMetazoa"/>
        </authorList>
    </citation>
    <scope>IDENTIFICATION</scope>
</reference>
<name>A0A8I6S866_CIMLE</name>
<keyword evidence="6" id="KW-0325">Glycoprotein</keyword>
<keyword evidence="3 7" id="KW-0378">Hydrolase</keyword>
<dbReference type="GO" id="GO:0016042">
    <property type="term" value="P:lipid catabolic process"/>
    <property type="evidence" value="ECO:0007669"/>
    <property type="project" value="UniProtKB-KW"/>
</dbReference>
<evidence type="ECO:0000256" key="2">
    <source>
        <dbReference type="ARBA" id="ARBA00022729"/>
    </source>
</evidence>
<dbReference type="Pfam" id="PF04083">
    <property type="entry name" value="Abhydro_lipase"/>
    <property type="match status" value="1"/>
</dbReference>
<sequence length="414" mass="47606">MFCLNVFFWLVAIMATSACFPVNMSGFFDWTRWFPLAANVPVTPRTLAEMVLPHGYPLEQHRVETEDGYLLNLFRIPYGKKGMVDKNPRTPLLLQHGILADSSCWVLSGPEQGLAFLLADNGYDVWLGNSRGTSYSREHKTLDADVDKKEYWNFSFHEMGYYDMPAMIDFITEYTKQEKIVYVGHSQGTTVFFTMASTRPEYNNKVKLMTAMAPIAFLEHTRGPVHSILSSYAYLLTTFVKWMGIYEIPNNYLLHLIDRNLCQRTAMTRPICDNLLFLVAGYDSQELNVSLVPVIAENSPSGASTKQFIHFGQLENNGGKFQMFDYGSDNKRQYGTNKPPDYPLHKITTPVILHYSENDWLAGVDDVEKLFKSLPNVRKYEVPYAYFNHLDFLWAIDVKPLLYDLVIKTLDEYK</sequence>
<dbReference type="PIRSF" id="PIRSF000862">
    <property type="entry name" value="Steryl_ester_lip"/>
    <property type="match status" value="1"/>
</dbReference>
<dbReference type="KEGG" id="clec:106671908"/>
<dbReference type="OMA" id="PYEQFNH"/>
<dbReference type="FunFam" id="3.40.50.1820:FF:000021">
    <property type="entry name" value="Lipase"/>
    <property type="match status" value="1"/>
</dbReference>
<organism evidence="12 13">
    <name type="scientific">Cimex lectularius</name>
    <name type="common">Bed bug</name>
    <name type="synonym">Acanthia lectularia</name>
    <dbReference type="NCBI Taxonomy" id="79782"/>
    <lineage>
        <taxon>Eukaryota</taxon>
        <taxon>Metazoa</taxon>
        <taxon>Ecdysozoa</taxon>
        <taxon>Arthropoda</taxon>
        <taxon>Hexapoda</taxon>
        <taxon>Insecta</taxon>
        <taxon>Pterygota</taxon>
        <taxon>Neoptera</taxon>
        <taxon>Paraneoptera</taxon>
        <taxon>Hemiptera</taxon>
        <taxon>Heteroptera</taxon>
        <taxon>Panheteroptera</taxon>
        <taxon>Cimicomorpha</taxon>
        <taxon>Cimicidae</taxon>
        <taxon>Cimex</taxon>
    </lineage>
</organism>
<dbReference type="Pfam" id="PF12146">
    <property type="entry name" value="Hydrolase_4"/>
    <property type="match status" value="1"/>
</dbReference>
<proteinExistence type="inferred from homology"/>
<dbReference type="Proteomes" id="UP000494040">
    <property type="component" value="Unassembled WGS sequence"/>
</dbReference>
<evidence type="ECO:0000259" key="11">
    <source>
        <dbReference type="Pfam" id="PF12146"/>
    </source>
</evidence>
<dbReference type="InterPro" id="IPR029058">
    <property type="entry name" value="AB_hydrolase_fold"/>
</dbReference>
<evidence type="ECO:0000256" key="9">
    <source>
        <dbReference type="SAM" id="SignalP"/>
    </source>
</evidence>
<dbReference type="InterPro" id="IPR022742">
    <property type="entry name" value="Hydrolase_4"/>
</dbReference>
<feature type="active site" description="Nucleophile" evidence="8">
    <location>
        <position position="186"/>
    </location>
</feature>
<feature type="domain" description="Partial AB-hydrolase lipase" evidence="10">
    <location>
        <begin position="48"/>
        <end position="108"/>
    </location>
</feature>
<dbReference type="RefSeq" id="XP_014258371.1">
    <property type="nucleotide sequence ID" value="XM_014402885.2"/>
</dbReference>
<evidence type="ECO:0000256" key="6">
    <source>
        <dbReference type="ARBA" id="ARBA00023180"/>
    </source>
</evidence>
<dbReference type="EnsemblMetazoa" id="XM_014402885.2">
    <property type="protein sequence ID" value="XP_014258371.1"/>
    <property type="gene ID" value="LOC106671908"/>
</dbReference>
<dbReference type="AlphaFoldDB" id="A0A8I6S866"/>
<evidence type="ECO:0000256" key="8">
    <source>
        <dbReference type="PIRSR" id="PIRSR000862-1"/>
    </source>
</evidence>
<dbReference type="InterPro" id="IPR006693">
    <property type="entry name" value="AB_hydrolase_lipase"/>
</dbReference>
<dbReference type="OrthoDB" id="9974421at2759"/>
<evidence type="ECO:0000313" key="13">
    <source>
        <dbReference type="Proteomes" id="UP000494040"/>
    </source>
</evidence>
<keyword evidence="2 9" id="KW-0732">Signal</keyword>
<evidence type="ECO:0000256" key="3">
    <source>
        <dbReference type="ARBA" id="ARBA00022801"/>
    </source>
</evidence>
<feature type="active site" description="Charge relay system" evidence="8">
    <location>
        <position position="389"/>
    </location>
</feature>
<evidence type="ECO:0000256" key="5">
    <source>
        <dbReference type="ARBA" id="ARBA00023098"/>
    </source>
</evidence>
<dbReference type="PANTHER" id="PTHR11005">
    <property type="entry name" value="LYSOSOMAL ACID LIPASE-RELATED"/>
    <property type="match status" value="1"/>
</dbReference>
<keyword evidence="5" id="KW-0443">Lipid metabolism</keyword>
<feature type="active site" description="Charge relay system" evidence="8">
    <location>
        <position position="359"/>
    </location>
</feature>
<comment type="similarity">
    <text evidence="1 7">Belongs to the AB hydrolase superfamily. Lipase family.</text>
</comment>
<evidence type="ECO:0000259" key="10">
    <source>
        <dbReference type="Pfam" id="PF04083"/>
    </source>
</evidence>
<evidence type="ECO:0000313" key="12">
    <source>
        <dbReference type="EnsemblMetazoa" id="XP_014258371.1"/>
    </source>
</evidence>
<evidence type="ECO:0000256" key="1">
    <source>
        <dbReference type="ARBA" id="ARBA00010701"/>
    </source>
</evidence>